<keyword evidence="2" id="KW-1185">Reference proteome</keyword>
<dbReference type="STRING" id="29571.SAMN05878437_0698"/>
<evidence type="ECO:0000313" key="2">
    <source>
        <dbReference type="Proteomes" id="UP000190911"/>
    </source>
</evidence>
<dbReference type="EMBL" id="LT670847">
    <property type="protein sequence ID" value="SHL99826.1"/>
    <property type="molecule type" value="Genomic_DNA"/>
</dbReference>
<proteinExistence type="predicted"/>
<sequence>MIRVVPDQQDVPTYIAYFWDRLLQEPNELDEDPIIRLGKKPRYYARRDLVKVKTSEALAEWATKWLTPEDWRRARDAVRASRYKERNKLVRASMSKDTKTLLDDRAKQYELPLWRYLERLGLTEQALWDLEVRADLCLAEDDEVPR</sequence>
<dbReference type="AlphaFoldDB" id="A0A1M7F730"/>
<organism evidence="1 2">
    <name type="scientific">Vreelandella subglaciescola</name>
    <dbReference type="NCBI Taxonomy" id="29571"/>
    <lineage>
        <taxon>Bacteria</taxon>
        <taxon>Pseudomonadati</taxon>
        <taxon>Pseudomonadota</taxon>
        <taxon>Gammaproteobacteria</taxon>
        <taxon>Oceanospirillales</taxon>
        <taxon>Halomonadaceae</taxon>
        <taxon>Vreelandella</taxon>
    </lineage>
</organism>
<evidence type="ECO:0000313" key="1">
    <source>
        <dbReference type="EMBL" id="SHL99826.1"/>
    </source>
</evidence>
<name>A0A1M7F730_9GAMM</name>
<accession>A0A1M7F730</accession>
<gene>
    <name evidence="1" type="ORF">SAMN05878437_0698</name>
</gene>
<reference evidence="1 2" key="1">
    <citation type="submission" date="2016-11" db="EMBL/GenBank/DDBJ databases">
        <authorList>
            <person name="Jaros S."/>
            <person name="Januszkiewicz K."/>
            <person name="Wedrychowicz H."/>
        </authorList>
    </citation>
    <scope>NUCLEOTIDE SEQUENCE [LARGE SCALE GENOMIC DNA]</scope>
    <source>
        <strain evidence="1 2">ACAM 12</strain>
    </source>
</reference>
<dbReference type="InParanoid" id="A0A1M7F730"/>
<dbReference type="Proteomes" id="UP000190911">
    <property type="component" value="Chromosome I"/>
</dbReference>
<protein>
    <submittedName>
        <fullName evidence="1">Uncharacterized protein</fullName>
    </submittedName>
</protein>